<dbReference type="Pfam" id="PF13560">
    <property type="entry name" value="HTH_31"/>
    <property type="match status" value="1"/>
</dbReference>
<organism evidence="2 3">
    <name type="scientific">Micromonospora chokoriensis</name>
    <dbReference type="NCBI Taxonomy" id="356851"/>
    <lineage>
        <taxon>Bacteria</taxon>
        <taxon>Bacillati</taxon>
        <taxon>Actinomycetota</taxon>
        <taxon>Actinomycetes</taxon>
        <taxon>Micromonosporales</taxon>
        <taxon>Micromonosporaceae</taxon>
        <taxon>Micromonospora</taxon>
    </lineage>
</organism>
<dbReference type="Gene3D" id="1.10.260.40">
    <property type="entry name" value="lambda repressor-like DNA-binding domains"/>
    <property type="match status" value="1"/>
</dbReference>
<accession>A0A1C4WMV8</accession>
<name>A0A1C4WMV8_9ACTN</name>
<dbReference type="SMART" id="SM00530">
    <property type="entry name" value="HTH_XRE"/>
    <property type="match status" value="1"/>
</dbReference>
<dbReference type="AlphaFoldDB" id="A0A1C4WMV8"/>
<dbReference type="PROSITE" id="PS50943">
    <property type="entry name" value="HTH_CROC1"/>
    <property type="match status" value="1"/>
</dbReference>
<dbReference type="SUPFAM" id="SSF47413">
    <property type="entry name" value="lambda repressor-like DNA-binding domains"/>
    <property type="match status" value="1"/>
</dbReference>
<dbReference type="Pfam" id="PF19054">
    <property type="entry name" value="DUF5753"/>
    <property type="match status" value="1"/>
</dbReference>
<evidence type="ECO:0000313" key="2">
    <source>
        <dbReference type="EMBL" id="SCE97606.1"/>
    </source>
</evidence>
<gene>
    <name evidence="2" type="ORF">GA0070612_2646</name>
</gene>
<keyword evidence="3" id="KW-1185">Reference proteome</keyword>
<dbReference type="Proteomes" id="UP000198224">
    <property type="component" value="Chromosome I"/>
</dbReference>
<dbReference type="InterPro" id="IPR001387">
    <property type="entry name" value="Cro/C1-type_HTH"/>
</dbReference>
<sequence>MELSARRQPPTVRLRRLAAELRSLRTAAGLTRDEVSEQTGINPTTLYRIETAKVRPQRRTLMAMLDKYGVTDEDKRSELIALSRQAAQLGWLQAYESELPELYSTYISFEAEARSVRNYESLFVPGLLQTENYARAVIRGVLPLATDADVQARVEARVQRQESLRKTEPLRLWAILDEAVLHRLTGGPAVMAEQLDALVSAAGQPHVTLQVIPFTSGAHAGMPGSFVVMDFPDPADPALVYVDSMAGDLFLEREADVRRYTSTYEHLRATALDPTSSIKLIQEYAAAISQKGGTG</sequence>
<dbReference type="InterPro" id="IPR043917">
    <property type="entry name" value="DUF5753"/>
</dbReference>
<feature type="domain" description="HTH cro/C1-type" evidence="1">
    <location>
        <begin position="21"/>
        <end position="75"/>
    </location>
</feature>
<dbReference type="InterPro" id="IPR010982">
    <property type="entry name" value="Lambda_DNA-bd_dom_sf"/>
</dbReference>
<protein>
    <submittedName>
        <fullName evidence="2">Helix-turn-helix domain-containing protein</fullName>
    </submittedName>
</protein>
<dbReference type="EMBL" id="LT607409">
    <property type="protein sequence ID" value="SCE97606.1"/>
    <property type="molecule type" value="Genomic_DNA"/>
</dbReference>
<reference evidence="3" key="1">
    <citation type="submission" date="2016-06" db="EMBL/GenBank/DDBJ databases">
        <authorList>
            <person name="Varghese N."/>
            <person name="Submissions Spin"/>
        </authorList>
    </citation>
    <scope>NUCLEOTIDE SEQUENCE [LARGE SCALE GENOMIC DNA]</scope>
    <source>
        <strain evidence="3">DSM 45160</strain>
    </source>
</reference>
<evidence type="ECO:0000259" key="1">
    <source>
        <dbReference type="PROSITE" id="PS50943"/>
    </source>
</evidence>
<dbReference type="CDD" id="cd00093">
    <property type="entry name" value="HTH_XRE"/>
    <property type="match status" value="1"/>
</dbReference>
<dbReference type="RefSeq" id="WP_088988153.1">
    <property type="nucleotide sequence ID" value="NZ_LT607409.1"/>
</dbReference>
<proteinExistence type="predicted"/>
<evidence type="ECO:0000313" key="3">
    <source>
        <dbReference type="Proteomes" id="UP000198224"/>
    </source>
</evidence>
<dbReference type="GO" id="GO:0003677">
    <property type="term" value="F:DNA binding"/>
    <property type="evidence" value="ECO:0007669"/>
    <property type="project" value="InterPro"/>
</dbReference>